<dbReference type="AlphaFoldDB" id="A0A9D4RBG7"/>
<feature type="compositionally biased region" description="Polar residues" evidence="2">
    <location>
        <begin position="712"/>
        <end position="748"/>
    </location>
</feature>
<reference evidence="3" key="1">
    <citation type="journal article" date="2019" name="bioRxiv">
        <title>The Genome of the Zebra Mussel, Dreissena polymorpha: A Resource for Invasive Species Research.</title>
        <authorList>
            <person name="McCartney M.A."/>
            <person name="Auch B."/>
            <person name="Kono T."/>
            <person name="Mallez S."/>
            <person name="Zhang Y."/>
            <person name="Obille A."/>
            <person name="Becker A."/>
            <person name="Abrahante J.E."/>
            <person name="Garbe J."/>
            <person name="Badalamenti J.P."/>
            <person name="Herman A."/>
            <person name="Mangelson H."/>
            <person name="Liachko I."/>
            <person name="Sullivan S."/>
            <person name="Sone E.D."/>
            <person name="Koren S."/>
            <person name="Silverstein K.A.T."/>
            <person name="Beckman K.B."/>
            <person name="Gohl D.M."/>
        </authorList>
    </citation>
    <scope>NUCLEOTIDE SEQUENCE</scope>
    <source>
        <strain evidence="3">Duluth1</strain>
        <tissue evidence="3">Whole animal</tissue>
    </source>
</reference>
<keyword evidence="4" id="KW-1185">Reference proteome</keyword>
<name>A0A9D4RBG7_DREPO</name>
<proteinExistence type="predicted"/>
<feature type="compositionally biased region" description="Basic and acidic residues" evidence="2">
    <location>
        <begin position="560"/>
        <end position="579"/>
    </location>
</feature>
<organism evidence="3 4">
    <name type="scientific">Dreissena polymorpha</name>
    <name type="common">Zebra mussel</name>
    <name type="synonym">Mytilus polymorpha</name>
    <dbReference type="NCBI Taxonomy" id="45954"/>
    <lineage>
        <taxon>Eukaryota</taxon>
        <taxon>Metazoa</taxon>
        <taxon>Spiralia</taxon>
        <taxon>Lophotrochozoa</taxon>
        <taxon>Mollusca</taxon>
        <taxon>Bivalvia</taxon>
        <taxon>Autobranchia</taxon>
        <taxon>Heteroconchia</taxon>
        <taxon>Euheterodonta</taxon>
        <taxon>Imparidentia</taxon>
        <taxon>Neoheterodontei</taxon>
        <taxon>Myida</taxon>
        <taxon>Dreissenoidea</taxon>
        <taxon>Dreissenidae</taxon>
        <taxon>Dreissena</taxon>
    </lineage>
</organism>
<evidence type="ECO:0000256" key="2">
    <source>
        <dbReference type="SAM" id="MobiDB-lite"/>
    </source>
</evidence>
<evidence type="ECO:0000313" key="3">
    <source>
        <dbReference type="EMBL" id="KAH3860627.1"/>
    </source>
</evidence>
<evidence type="ECO:0000313" key="4">
    <source>
        <dbReference type="Proteomes" id="UP000828390"/>
    </source>
</evidence>
<dbReference type="EMBL" id="JAIWYP010000002">
    <property type="protein sequence ID" value="KAH3860627.1"/>
    <property type="molecule type" value="Genomic_DNA"/>
</dbReference>
<feature type="region of interest" description="Disordered" evidence="2">
    <location>
        <begin position="631"/>
        <end position="793"/>
    </location>
</feature>
<dbReference type="Gene3D" id="1.10.287.1490">
    <property type="match status" value="1"/>
</dbReference>
<feature type="compositionally biased region" description="Basic and acidic residues" evidence="2">
    <location>
        <begin position="631"/>
        <end position="645"/>
    </location>
</feature>
<evidence type="ECO:0000256" key="1">
    <source>
        <dbReference type="SAM" id="Coils"/>
    </source>
</evidence>
<feature type="compositionally biased region" description="Low complexity" evidence="2">
    <location>
        <begin position="81"/>
        <end position="96"/>
    </location>
</feature>
<protein>
    <submittedName>
        <fullName evidence="3">Uncharacterized protein</fullName>
    </submittedName>
</protein>
<feature type="region of interest" description="Disordered" evidence="2">
    <location>
        <begin position="560"/>
        <end position="595"/>
    </location>
</feature>
<feature type="compositionally biased region" description="Low complexity" evidence="2">
    <location>
        <begin position="693"/>
        <end position="710"/>
    </location>
</feature>
<reference evidence="3" key="2">
    <citation type="submission" date="2020-11" db="EMBL/GenBank/DDBJ databases">
        <authorList>
            <person name="McCartney M.A."/>
            <person name="Auch B."/>
            <person name="Kono T."/>
            <person name="Mallez S."/>
            <person name="Becker A."/>
            <person name="Gohl D.M."/>
            <person name="Silverstein K.A.T."/>
            <person name="Koren S."/>
            <person name="Bechman K.B."/>
            <person name="Herman A."/>
            <person name="Abrahante J.E."/>
            <person name="Garbe J."/>
        </authorList>
    </citation>
    <scope>NUCLEOTIDE SEQUENCE</scope>
    <source>
        <strain evidence="3">Duluth1</strain>
        <tissue evidence="3">Whole animal</tissue>
    </source>
</reference>
<feature type="compositionally biased region" description="Basic and acidic residues" evidence="2">
    <location>
        <begin position="66"/>
        <end position="80"/>
    </location>
</feature>
<accession>A0A9D4RBG7</accession>
<dbReference type="Proteomes" id="UP000828390">
    <property type="component" value="Unassembled WGS sequence"/>
</dbReference>
<feature type="region of interest" description="Disordered" evidence="2">
    <location>
        <begin position="1"/>
        <end position="108"/>
    </location>
</feature>
<gene>
    <name evidence="3" type="ORF">DPMN_023537</name>
</gene>
<feature type="region of interest" description="Disordered" evidence="2">
    <location>
        <begin position="411"/>
        <end position="436"/>
    </location>
</feature>
<keyword evidence="1" id="KW-0175">Coiled coil</keyword>
<comment type="caution">
    <text evidence="3">The sequence shown here is derived from an EMBL/GenBank/DDBJ whole genome shotgun (WGS) entry which is preliminary data.</text>
</comment>
<sequence>MKLKMAVMEQKSAQRSLSPYSAAPRVTSGLPDRERDRSPAQISSRARARFSEYGTEGSYSPTRRARSTDLIDEIRSRSPRFESPSRSLSRSPARSPVGVSRSRTPELYSRERIRPVSPSARVLSLQDLSTSITDDIDGNLTFSPASGARPVNLGYSSPIRKVNDEIWGHGQTEEEYYADTAKYDSWKRLISRETVTDEDSLELKQALASALVELNIVTAKLKNANSDIKDKMAKTSDVLNDCRAQISKSQAENAELRSQIEREKTKAESQEMRIKEMEKNLHSAKTSQDDKTLDLEESVMTLKGIINLDKTQMTQLEEENDKLRKRISEFQRENIKLREDFNELKIYNDKAQQTIKDLKTCLEDARTERTQFVTEIKKLKEQGMNNKINSIVNTFVEKGIYEDAEKDHLVERSRARSPSPVRFNRPRSTSPVFSRPVTPLHSISPIHKPDLSYTMSYTPMSRSQTPIPSSFNFEDVSPDDGRPIYPHRRTLSYMKKFGSHNDVSATQVDLNDPEIQELLKPKGKLEYDLDLNDNQYKEEKESQSEKRKLLYSPYMDKDFIPKSGHSHYEKDYENEKPSPESKSSPAYFSTSQRKSSIEDDWESKQFIQALDSAVKQTPAQLANQRFLQELDRSSTGEHTSPDRWRSPSKGILKNTKMAQNMSIKESMPLKRSMESRSYSPAVRSGTYSPRSPRSFTPESRSYSSPSPVRSYGASTPQARSYSPATERTRSQSPRTMAQRSYSPGSTALSPGDRFRSNPMRDSGYSTPTYPRTRNPESRDYASGPKTPTRQNNMGPSLWCNLSSHEVINIQESYQKTHSLEPTYHTFFVFQFCQRRLTDGDTACKVD</sequence>
<feature type="coiled-coil region" evidence="1">
    <location>
        <begin position="239"/>
        <end position="382"/>
    </location>
</feature>